<evidence type="ECO:0000313" key="1">
    <source>
        <dbReference type="EMBL" id="MBM9506669.1"/>
    </source>
</evidence>
<accession>A0ABS2TTK1</accession>
<comment type="caution">
    <text evidence="1">The sequence shown here is derived from an EMBL/GenBank/DDBJ whole genome shotgun (WGS) entry which is preliminary data.</text>
</comment>
<keyword evidence="2" id="KW-1185">Reference proteome</keyword>
<proteinExistence type="predicted"/>
<sequence>MTRSRTTSAKDWEPADAQTVYAHGTRTHIRLDPNTLRPAPWSDEARVLATKFAGPLS</sequence>
<gene>
    <name evidence="1" type="ORF">ITX44_19330</name>
</gene>
<name>A0ABS2TTK1_9ACTN</name>
<dbReference type="Proteomes" id="UP000749040">
    <property type="component" value="Unassembled WGS sequence"/>
</dbReference>
<dbReference type="EMBL" id="JADKYB010000009">
    <property type="protein sequence ID" value="MBM9506669.1"/>
    <property type="molecule type" value="Genomic_DNA"/>
</dbReference>
<dbReference type="RefSeq" id="WP_205358518.1">
    <property type="nucleotide sequence ID" value="NZ_JADKYB010000009.1"/>
</dbReference>
<reference evidence="1 2" key="1">
    <citation type="submission" date="2021-01" db="EMBL/GenBank/DDBJ databases">
        <title>Streptomyces acididurans sp. nov., isolated from a peat swamp forest soil.</title>
        <authorList>
            <person name="Chantavorakit T."/>
            <person name="Duangmal K."/>
        </authorList>
    </citation>
    <scope>NUCLEOTIDE SEQUENCE [LARGE SCALE GENOMIC DNA]</scope>
    <source>
        <strain evidence="1 2">KK5PA1</strain>
    </source>
</reference>
<protein>
    <submittedName>
        <fullName evidence="1">Uncharacterized protein</fullName>
    </submittedName>
</protein>
<organism evidence="1 2">
    <name type="scientific">Actinacidiphila acididurans</name>
    <dbReference type="NCBI Taxonomy" id="2784346"/>
    <lineage>
        <taxon>Bacteria</taxon>
        <taxon>Bacillati</taxon>
        <taxon>Actinomycetota</taxon>
        <taxon>Actinomycetes</taxon>
        <taxon>Kitasatosporales</taxon>
        <taxon>Streptomycetaceae</taxon>
        <taxon>Actinacidiphila</taxon>
    </lineage>
</organism>
<evidence type="ECO:0000313" key="2">
    <source>
        <dbReference type="Proteomes" id="UP000749040"/>
    </source>
</evidence>